<protein>
    <submittedName>
        <fullName evidence="1">Uncharacterized protein</fullName>
    </submittedName>
</protein>
<dbReference type="AlphaFoldDB" id="A0A7G1IE27"/>
<sequence>MAGARATGKSIYIAVLIKQMELLCETLSVSMSPTTQASAQAYAVNYEQPLYVQRGLIPPTPTVRTQASHQREPLIFSIGAWLGVPTFVVLRDVAGEDLEAGNTYAPHFRFFADADAVFSCLTHCGSREFVINCRICCRRRRRPAEIRGPS</sequence>
<organism evidence="1 2">
    <name type="scientific">Mycobacterium kansasii</name>
    <dbReference type="NCBI Taxonomy" id="1768"/>
    <lineage>
        <taxon>Bacteria</taxon>
        <taxon>Bacillati</taxon>
        <taxon>Actinomycetota</taxon>
        <taxon>Actinomycetes</taxon>
        <taxon>Mycobacteriales</taxon>
        <taxon>Mycobacteriaceae</taxon>
        <taxon>Mycobacterium</taxon>
    </lineage>
</organism>
<accession>A0A7G1IE27</accession>
<reference evidence="1 2" key="1">
    <citation type="submission" date="2020-07" db="EMBL/GenBank/DDBJ databases">
        <title>Mycobacterium kansasii (former subtype) with zoonotic potential isolated from diseased indoor pet cat, Japan.</title>
        <authorList>
            <person name="Fukano H."/>
            <person name="Terazono T."/>
            <person name="Hoshino Y."/>
        </authorList>
    </citation>
    <scope>NUCLEOTIDE SEQUENCE [LARGE SCALE GENOMIC DNA]</scope>
    <source>
        <strain evidence="1 2">Kuro-I</strain>
    </source>
</reference>
<name>A0A7G1IE27_MYCKA</name>
<keyword evidence="2" id="KW-1185">Reference proteome</keyword>
<proteinExistence type="predicted"/>
<evidence type="ECO:0000313" key="1">
    <source>
        <dbReference type="EMBL" id="BCI88503.1"/>
    </source>
</evidence>
<dbReference type="Proteomes" id="UP000516380">
    <property type="component" value="Chromosome"/>
</dbReference>
<dbReference type="EMBL" id="AP023343">
    <property type="protein sequence ID" value="BCI88503.1"/>
    <property type="molecule type" value="Genomic_DNA"/>
</dbReference>
<gene>
    <name evidence="1" type="ORF">NIIDMKKI_37090</name>
</gene>
<evidence type="ECO:0000313" key="2">
    <source>
        <dbReference type="Proteomes" id="UP000516380"/>
    </source>
</evidence>